<dbReference type="GO" id="GO:0045095">
    <property type="term" value="C:keratin filament"/>
    <property type="evidence" value="ECO:0007669"/>
    <property type="project" value="InterPro"/>
</dbReference>
<sequence length="464" mass="52508">MSLSRSKRISSSNSVRSSSGGLGRLSSFGPVQGGFSGMSMGSSSLYVGTNGYLQSPTAPLTPLSVNKSLLAPLNLDIDPNLFINRTHEKEQIKSLNNRFASFIDKVRYLEQQNKMLETKLELLQGQGARGSNVEPMFETYMSTLRCQMDIVNNEKTKLNGELKNMQGLVEDYKHKYEDEINKRNNLENDFVILKKDVDSAYLVKADLEDKVGSLTDEINFLRNIYEEELCELQASIKDTSVVVQMDNRRSLDMEQIVAEVKAQYEEIRSQQSRGGRSLYDQMSMQATHYGDKLRAVKAEVLEVNRLIGRLQSEIEAVKSQVVKRRRKVRSISGGLISVLSQRGNLENQLTEAEERGELAIKEAKARARDLEEALQRAKQDMARQLREYQDLMNVKLALDIEIATYRKLLEGEEDRLGQHSVLNIQTLSNYSIKSTNGYQKSSISPPKLLVKTTETRDSSRFSTH</sequence>
<dbReference type="PANTHER" id="PTHR45616">
    <property type="entry name" value="GATA-TYPE DOMAIN-CONTAINING PROTEIN"/>
    <property type="match status" value="1"/>
</dbReference>
<feature type="coiled-coil region" evidence="4">
    <location>
        <begin position="335"/>
        <end position="394"/>
    </location>
</feature>
<evidence type="ECO:0000256" key="4">
    <source>
        <dbReference type="SAM" id="Coils"/>
    </source>
</evidence>
<dbReference type="InterPro" id="IPR003054">
    <property type="entry name" value="Keratin_II"/>
</dbReference>
<accession>A0A4Z2BBF4</accession>
<feature type="domain" description="IF rod" evidence="6">
    <location>
        <begin position="88"/>
        <end position="416"/>
    </location>
</feature>
<dbReference type="GO" id="GO:0030280">
    <property type="term" value="F:structural constituent of skin epidermis"/>
    <property type="evidence" value="ECO:0007669"/>
    <property type="project" value="TreeGrafter"/>
</dbReference>
<dbReference type="FunFam" id="1.20.5.170:FF:000004">
    <property type="entry name" value="Keratin, type II cytoskeletal 5"/>
    <property type="match status" value="1"/>
</dbReference>
<dbReference type="InterPro" id="IPR039008">
    <property type="entry name" value="IF_rod_dom"/>
</dbReference>
<dbReference type="PANTHER" id="PTHR45616:SF9">
    <property type="entry name" value="KERATIN, TYPE II CYTOSKELETAL 8-RELATED"/>
    <property type="match status" value="1"/>
</dbReference>
<dbReference type="FunFam" id="1.20.5.1160:FF:000001">
    <property type="entry name" value="Keratin type II"/>
    <property type="match status" value="1"/>
</dbReference>
<evidence type="ECO:0000256" key="1">
    <source>
        <dbReference type="ARBA" id="ARBA00022754"/>
    </source>
</evidence>
<keyword evidence="2 4" id="KW-0175">Coiled coil</keyword>
<comment type="similarity">
    <text evidence="3">Belongs to the intermediate filament family.</text>
</comment>
<keyword evidence="8" id="KW-1185">Reference proteome</keyword>
<feature type="region of interest" description="Disordered" evidence="5">
    <location>
        <begin position="435"/>
        <end position="464"/>
    </location>
</feature>
<dbReference type="GO" id="GO:0045109">
    <property type="term" value="P:intermediate filament organization"/>
    <property type="evidence" value="ECO:0007669"/>
    <property type="project" value="TreeGrafter"/>
</dbReference>
<name>A0A4Z2BBF4_9TELE</name>
<organism evidence="7 8">
    <name type="scientific">Takifugu bimaculatus</name>
    <dbReference type="NCBI Taxonomy" id="433685"/>
    <lineage>
        <taxon>Eukaryota</taxon>
        <taxon>Metazoa</taxon>
        <taxon>Chordata</taxon>
        <taxon>Craniata</taxon>
        <taxon>Vertebrata</taxon>
        <taxon>Euteleostomi</taxon>
        <taxon>Actinopterygii</taxon>
        <taxon>Neopterygii</taxon>
        <taxon>Teleostei</taxon>
        <taxon>Neoteleostei</taxon>
        <taxon>Acanthomorphata</taxon>
        <taxon>Eupercaria</taxon>
        <taxon>Tetraodontiformes</taxon>
        <taxon>Tetradontoidea</taxon>
        <taxon>Tetraodontidae</taxon>
        <taxon>Takifugu</taxon>
    </lineage>
</organism>
<feature type="compositionally biased region" description="Polar residues" evidence="5">
    <location>
        <begin position="435"/>
        <end position="444"/>
    </location>
</feature>
<reference evidence="7 8" key="1">
    <citation type="submission" date="2019-04" db="EMBL/GenBank/DDBJ databases">
        <title>The sequence and de novo assembly of Takifugu bimaculatus genome using PacBio and Hi-C technologies.</title>
        <authorList>
            <person name="Xu P."/>
            <person name="Liu B."/>
            <person name="Zhou Z."/>
        </authorList>
    </citation>
    <scope>NUCLEOTIDE SEQUENCE [LARGE SCALE GENOMIC DNA]</scope>
    <source>
        <strain evidence="7">TB-2018</strain>
        <tissue evidence="7">Muscle</tissue>
    </source>
</reference>
<dbReference type="Proteomes" id="UP000516260">
    <property type="component" value="Chromosome 5"/>
</dbReference>
<comment type="caution">
    <text evidence="7">The sequence shown here is derived from an EMBL/GenBank/DDBJ whole genome shotgun (WGS) entry which is preliminary data.</text>
</comment>
<evidence type="ECO:0000256" key="2">
    <source>
        <dbReference type="ARBA" id="ARBA00023054"/>
    </source>
</evidence>
<dbReference type="Gene3D" id="1.20.5.170">
    <property type="match status" value="1"/>
</dbReference>
<evidence type="ECO:0000313" key="7">
    <source>
        <dbReference type="EMBL" id="TNM89209.1"/>
    </source>
</evidence>
<evidence type="ECO:0000259" key="6">
    <source>
        <dbReference type="PROSITE" id="PS51842"/>
    </source>
</evidence>
<feature type="coiled-coil region" evidence="4">
    <location>
        <begin position="155"/>
        <end position="224"/>
    </location>
</feature>
<evidence type="ECO:0000313" key="8">
    <source>
        <dbReference type="Proteomes" id="UP000516260"/>
    </source>
</evidence>
<dbReference type="PROSITE" id="PS00226">
    <property type="entry name" value="IF_ROD_1"/>
    <property type="match status" value="1"/>
</dbReference>
<feature type="compositionally biased region" description="Low complexity" evidence="5">
    <location>
        <begin position="9"/>
        <end position="20"/>
    </location>
</feature>
<dbReference type="AlphaFoldDB" id="A0A4Z2BBF4"/>
<feature type="compositionally biased region" description="Basic and acidic residues" evidence="5">
    <location>
        <begin position="453"/>
        <end position="464"/>
    </location>
</feature>
<proteinExistence type="inferred from homology"/>
<dbReference type="PROSITE" id="PS51842">
    <property type="entry name" value="IF_ROD_2"/>
    <property type="match status" value="1"/>
</dbReference>
<dbReference type="SUPFAM" id="SSF64593">
    <property type="entry name" value="Intermediate filament protein, coiled coil region"/>
    <property type="match status" value="3"/>
</dbReference>
<dbReference type="Pfam" id="PF00038">
    <property type="entry name" value="Filament"/>
    <property type="match status" value="1"/>
</dbReference>
<dbReference type="PRINTS" id="PR01276">
    <property type="entry name" value="TYPE2KERATIN"/>
</dbReference>
<evidence type="ECO:0000256" key="5">
    <source>
        <dbReference type="SAM" id="MobiDB-lite"/>
    </source>
</evidence>
<dbReference type="EMBL" id="SWLE01000018">
    <property type="protein sequence ID" value="TNM89209.1"/>
    <property type="molecule type" value="Genomic_DNA"/>
</dbReference>
<dbReference type="InterPro" id="IPR018039">
    <property type="entry name" value="IF_conserved"/>
</dbReference>
<dbReference type="InterPro" id="IPR032444">
    <property type="entry name" value="Keratin_2_head"/>
</dbReference>
<dbReference type="Gene3D" id="1.20.5.500">
    <property type="entry name" value="Single helix bin"/>
    <property type="match status" value="1"/>
</dbReference>
<gene>
    <name evidence="7" type="ORF">fugu_005464</name>
</gene>
<dbReference type="Pfam" id="PF16208">
    <property type="entry name" value="Keratin_2_head"/>
    <property type="match status" value="1"/>
</dbReference>
<dbReference type="GO" id="GO:0031424">
    <property type="term" value="P:keratinization"/>
    <property type="evidence" value="ECO:0007669"/>
    <property type="project" value="TreeGrafter"/>
</dbReference>
<evidence type="ECO:0000256" key="3">
    <source>
        <dbReference type="RuleBase" id="RU000685"/>
    </source>
</evidence>
<dbReference type="SMART" id="SM01391">
    <property type="entry name" value="Filament"/>
    <property type="match status" value="1"/>
</dbReference>
<keyword evidence="1 3" id="KW-0403">Intermediate filament</keyword>
<protein>
    <recommendedName>
        <fullName evidence="6">IF rod domain-containing protein</fullName>
    </recommendedName>
</protein>
<dbReference type="GO" id="GO:0005615">
    <property type="term" value="C:extracellular space"/>
    <property type="evidence" value="ECO:0007669"/>
    <property type="project" value="TreeGrafter"/>
</dbReference>
<dbReference type="Gene3D" id="1.20.5.1160">
    <property type="entry name" value="Vasodilator-stimulated phosphoprotein"/>
    <property type="match status" value="1"/>
</dbReference>
<feature type="region of interest" description="Disordered" evidence="5">
    <location>
        <begin position="1"/>
        <end position="20"/>
    </location>
</feature>